<evidence type="ECO:0000313" key="2">
    <source>
        <dbReference type="EMBL" id="MQY48314.1"/>
    </source>
</evidence>
<dbReference type="SUPFAM" id="SSF54593">
    <property type="entry name" value="Glyoxalase/Bleomycin resistance protein/Dihydroxybiphenyl dioxygenase"/>
    <property type="match status" value="1"/>
</dbReference>
<protein>
    <submittedName>
        <fullName evidence="2">Glyoxalase/bleomycin resistance/extradiol dioxygenase family protein</fullName>
    </submittedName>
</protein>
<sequence>MRIAHVALWTQDLDTAAQFWERYFRASVGEAYHSKNRPGFTSRFVTLPEDGGQIELMTGPWLADDAPAERIGWDHIAITLGSGEAVDALAEKCRADGCLKSGPRWTGDGFYEALILMPDGTPVEITA</sequence>
<dbReference type="RefSeq" id="WP_153356469.1">
    <property type="nucleotide sequence ID" value="NZ_JAYKOO010000005.1"/>
</dbReference>
<keyword evidence="2" id="KW-0223">Dioxygenase</keyword>
<feature type="domain" description="VOC" evidence="1">
    <location>
        <begin position="2"/>
        <end position="127"/>
    </location>
</feature>
<dbReference type="InterPro" id="IPR051332">
    <property type="entry name" value="Fosfomycin_Res_Enzymes"/>
</dbReference>
<dbReference type="InterPro" id="IPR004360">
    <property type="entry name" value="Glyas_Fos-R_dOase_dom"/>
</dbReference>
<organism evidence="2 3">
    <name type="scientific">Endobacterium cereale</name>
    <dbReference type="NCBI Taxonomy" id="2663029"/>
    <lineage>
        <taxon>Bacteria</taxon>
        <taxon>Pseudomonadati</taxon>
        <taxon>Pseudomonadota</taxon>
        <taxon>Alphaproteobacteria</taxon>
        <taxon>Hyphomicrobiales</taxon>
        <taxon>Rhizobiaceae</taxon>
        <taxon>Endobacterium</taxon>
    </lineage>
</organism>
<comment type="caution">
    <text evidence="2">The sequence shown here is derived from an EMBL/GenBank/DDBJ whole genome shotgun (WGS) entry which is preliminary data.</text>
</comment>
<accession>A0A6A8AC44</accession>
<evidence type="ECO:0000259" key="1">
    <source>
        <dbReference type="PROSITE" id="PS51819"/>
    </source>
</evidence>
<dbReference type="PANTHER" id="PTHR36113:SF1">
    <property type="entry name" value="GLYOXALASE_BLEOMYCIN RESISTANCE PROTEIN_DIOXYGENASE"/>
    <property type="match status" value="1"/>
</dbReference>
<proteinExistence type="predicted"/>
<dbReference type="InterPro" id="IPR037523">
    <property type="entry name" value="VOC_core"/>
</dbReference>
<dbReference type="Gene3D" id="3.10.180.10">
    <property type="entry name" value="2,3-Dihydroxybiphenyl 1,2-Dioxygenase, domain 1"/>
    <property type="match status" value="1"/>
</dbReference>
<dbReference type="AlphaFoldDB" id="A0A6A8AC44"/>
<keyword evidence="3" id="KW-1185">Reference proteome</keyword>
<name>A0A6A8AC44_9HYPH</name>
<keyword evidence="2" id="KW-0560">Oxidoreductase</keyword>
<dbReference type="Proteomes" id="UP000435138">
    <property type="component" value="Unassembled WGS sequence"/>
</dbReference>
<dbReference type="PANTHER" id="PTHR36113">
    <property type="entry name" value="LYASE, PUTATIVE-RELATED-RELATED"/>
    <property type="match status" value="1"/>
</dbReference>
<dbReference type="Pfam" id="PF00903">
    <property type="entry name" value="Glyoxalase"/>
    <property type="match status" value="1"/>
</dbReference>
<dbReference type="GO" id="GO:0051213">
    <property type="term" value="F:dioxygenase activity"/>
    <property type="evidence" value="ECO:0007669"/>
    <property type="project" value="UniProtKB-KW"/>
</dbReference>
<evidence type="ECO:0000313" key="3">
    <source>
        <dbReference type="Proteomes" id="UP000435138"/>
    </source>
</evidence>
<dbReference type="PROSITE" id="PS51819">
    <property type="entry name" value="VOC"/>
    <property type="match status" value="1"/>
</dbReference>
<reference evidence="2 3" key="1">
    <citation type="submission" date="2019-11" db="EMBL/GenBank/DDBJ databases">
        <title>Genome analysis of Rhizobacterium cereale a novel genus and species isolated from maize roots in North Spain.</title>
        <authorList>
            <person name="Menendez E."/>
            <person name="Flores-Felix J.D."/>
            <person name="Ramirez-Bahena M.-H."/>
            <person name="Igual J.M."/>
            <person name="Garcia-Fraile P."/>
            <person name="Peix A."/>
            <person name="Velazquez E."/>
        </authorList>
    </citation>
    <scope>NUCLEOTIDE SEQUENCE [LARGE SCALE GENOMIC DNA]</scope>
    <source>
        <strain evidence="2 3">RZME27</strain>
    </source>
</reference>
<dbReference type="EMBL" id="WIXI01000047">
    <property type="protein sequence ID" value="MQY48314.1"/>
    <property type="molecule type" value="Genomic_DNA"/>
</dbReference>
<gene>
    <name evidence="2" type="ORF">GAO09_19970</name>
</gene>
<dbReference type="InterPro" id="IPR029068">
    <property type="entry name" value="Glyas_Bleomycin-R_OHBP_Dase"/>
</dbReference>